<dbReference type="CDD" id="cd01949">
    <property type="entry name" value="GGDEF"/>
    <property type="match status" value="1"/>
</dbReference>
<feature type="domain" description="EAL" evidence="2">
    <location>
        <begin position="340"/>
        <end position="425"/>
    </location>
</feature>
<dbReference type="InterPro" id="IPR000160">
    <property type="entry name" value="GGDEF_dom"/>
</dbReference>
<keyword evidence="5" id="KW-1185">Reference proteome</keyword>
<dbReference type="Gene3D" id="3.30.70.270">
    <property type="match status" value="1"/>
</dbReference>
<dbReference type="PANTHER" id="PTHR44757:SF2">
    <property type="entry name" value="BIOFILM ARCHITECTURE MAINTENANCE PROTEIN MBAA"/>
    <property type="match status" value="1"/>
</dbReference>
<dbReference type="SMART" id="SM00267">
    <property type="entry name" value="GGDEF"/>
    <property type="match status" value="1"/>
</dbReference>
<dbReference type="SUPFAM" id="SSF141868">
    <property type="entry name" value="EAL domain-like"/>
    <property type="match status" value="1"/>
</dbReference>
<dbReference type="CDD" id="cd01948">
    <property type="entry name" value="EAL"/>
    <property type="match status" value="1"/>
</dbReference>
<evidence type="ECO:0000259" key="3">
    <source>
        <dbReference type="PROSITE" id="PS50887"/>
    </source>
</evidence>
<dbReference type="PATRIC" id="fig|1116472.3.peg.3112"/>
<dbReference type="PANTHER" id="PTHR44757">
    <property type="entry name" value="DIGUANYLATE CYCLASE DGCP"/>
    <property type="match status" value="1"/>
</dbReference>
<dbReference type="InterPro" id="IPR001633">
    <property type="entry name" value="EAL_dom"/>
</dbReference>
<proteinExistence type="predicted"/>
<dbReference type="InterPro" id="IPR052155">
    <property type="entry name" value="Biofilm_reg_signaling"/>
</dbReference>
<evidence type="ECO:0000259" key="2">
    <source>
        <dbReference type="PROSITE" id="PS50883"/>
    </source>
</evidence>
<evidence type="ECO:0000313" key="4">
    <source>
        <dbReference type="EMBL" id="ESS70798.1"/>
    </source>
</evidence>
<sequence length="425" mass="47255">MGIATNDNDDTATSPDGLSQPEVSTTPLVDQEKAIADWENAVNAKNAAILKREERVTSREEAIGRRENAADVRNRTANDREDNADASENIAAARDGTADQRENSMVIRETRATVREKEIQAEETLKAASNHLIIMLQQANAHLVTVSIEAHKMAEQVKVAKDQLAYLAHHDVLTDLPNRILLLDRLNSAIELAGRKGWQLALMFLDLDRFKYINDSLGHVVGDKLLQSVAGRLLGCARHSDTISRQGGDEFVVLLPFIEQREDAALCAQKLIESVRLPHHITGHDIHVNVSIGISIYPDNGLDAETLMKNADTAMFCAKENRSNKFKFFESEMNARAVHRHSIEASLHFALKRHEFVLYFQPKVELNSGMIVGVEALIRWQHPELGLVLPKLFVAIAEDCGLILPIGRWVLREACLQAQASLPLS</sequence>
<dbReference type="SMART" id="SM00052">
    <property type="entry name" value="EAL"/>
    <property type="match status" value="1"/>
</dbReference>
<dbReference type="SUPFAM" id="SSF55073">
    <property type="entry name" value="Nucleotide cyclase"/>
    <property type="match status" value="1"/>
</dbReference>
<dbReference type="InterPro" id="IPR035919">
    <property type="entry name" value="EAL_sf"/>
</dbReference>
<gene>
    <name evidence="4" type="ORF">MGMO_119c00030</name>
</gene>
<name>V5C1W6_9GAMM</name>
<feature type="domain" description="GGDEF" evidence="3">
    <location>
        <begin position="198"/>
        <end position="331"/>
    </location>
</feature>
<dbReference type="NCBIfam" id="TIGR00254">
    <property type="entry name" value="GGDEF"/>
    <property type="match status" value="1"/>
</dbReference>
<accession>V5C1W6</accession>
<dbReference type="EMBL" id="AYLO01000111">
    <property type="protein sequence ID" value="ESS70798.1"/>
    <property type="molecule type" value="Genomic_DNA"/>
</dbReference>
<dbReference type="eggNOG" id="COG5001">
    <property type="taxonomic scope" value="Bacteria"/>
</dbReference>
<dbReference type="Gene3D" id="3.20.20.450">
    <property type="entry name" value="EAL domain"/>
    <property type="match status" value="1"/>
</dbReference>
<feature type="compositionally biased region" description="Polar residues" evidence="1">
    <location>
        <begin position="11"/>
        <end position="28"/>
    </location>
</feature>
<feature type="region of interest" description="Disordered" evidence="1">
    <location>
        <begin position="1"/>
        <end position="30"/>
    </location>
</feature>
<dbReference type="STRING" id="1116472.MGMO_119c00030"/>
<organism evidence="4 5">
    <name type="scientific">Methyloglobulus morosus KoM1</name>
    <dbReference type="NCBI Taxonomy" id="1116472"/>
    <lineage>
        <taxon>Bacteria</taxon>
        <taxon>Pseudomonadati</taxon>
        <taxon>Pseudomonadota</taxon>
        <taxon>Gammaproteobacteria</taxon>
        <taxon>Methylococcales</taxon>
        <taxon>Methylococcaceae</taxon>
        <taxon>Methyloglobulus</taxon>
    </lineage>
</organism>
<feature type="compositionally biased region" description="Basic and acidic residues" evidence="1">
    <location>
        <begin position="54"/>
        <end position="83"/>
    </location>
</feature>
<evidence type="ECO:0000256" key="1">
    <source>
        <dbReference type="SAM" id="MobiDB-lite"/>
    </source>
</evidence>
<dbReference type="RefSeq" id="WP_023495771.1">
    <property type="nucleotide sequence ID" value="NZ_AYLO01000111.1"/>
</dbReference>
<dbReference type="PROSITE" id="PS50887">
    <property type="entry name" value="GGDEF"/>
    <property type="match status" value="1"/>
</dbReference>
<dbReference type="AlphaFoldDB" id="V5C1W6"/>
<reference evidence="4 5" key="1">
    <citation type="journal article" date="2013" name="Genome Announc.">
        <title>Draft Genome Sequence of the Methanotrophic Gammaproteobacterium Methyloglobulus morosus DSM 22980 Strain KoM1.</title>
        <authorList>
            <person name="Poehlein A."/>
            <person name="Deutzmann J.S."/>
            <person name="Daniel R."/>
            <person name="Simeonova D.D."/>
        </authorList>
    </citation>
    <scope>NUCLEOTIDE SEQUENCE [LARGE SCALE GENOMIC DNA]</scope>
    <source>
        <strain evidence="4 5">KoM1</strain>
    </source>
</reference>
<comment type="caution">
    <text evidence="4">The sequence shown here is derived from an EMBL/GenBank/DDBJ whole genome shotgun (WGS) entry which is preliminary data.</text>
</comment>
<evidence type="ECO:0000313" key="5">
    <source>
        <dbReference type="Proteomes" id="UP000017842"/>
    </source>
</evidence>
<protein>
    <submittedName>
        <fullName evidence="4">Diguanylate cyclase/phosphodiesterase</fullName>
    </submittedName>
</protein>
<dbReference type="InterPro" id="IPR029787">
    <property type="entry name" value="Nucleotide_cyclase"/>
</dbReference>
<dbReference type="OrthoDB" id="8553030at2"/>
<dbReference type="Pfam" id="PF00990">
    <property type="entry name" value="GGDEF"/>
    <property type="match status" value="1"/>
</dbReference>
<feature type="region of interest" description="Disordered" evidence="1">
    <location>
        <begin position="54"/>
        <end position="102"/>
    </location>
</feature>
<dbReference type="Pfam" id="PF00563">
    <property type="entry name" value="EAL"/>
    <property type="match status" value="1"/>
</dbReference>
<dbReference type="PROSITE" id="PS50883">
    <property type="entry name" value="EAL"/>
    <property type="match status" value="1"/>
</dbReference>
<dbReference type="Proteomes" id="UP000017842">
    <property type="component" value="Unassembled WGS sequence"/>
</dbReference>
<dbReference type="InterPro" id="IPR043128">
    <property type="entry name" value="Rev_trsase/Diguanyl_cyclase"/>
</dbReference>